<dbReference type="SMART" id="SM00981">
    <property type="entry name" value="THUMP"/>
    <property type="match status" value="1"/>
</dbReference>
<name>A0AAW2SFD6_9LAMI</name>
<keyword evidence="3" id="KW-0732">Signal</keyword>
<protein>
    <submittedName>
        <fullName evidence="5">THUMP domain-containing protein 1</fullName>
    </submittedName>
</protein>
<dbReference type="InterPro" id="IPR040183">
    <property type="entry name" value="THUMPD1-like"/>
</dbReference>
<keyword evidence="1" id="KW-0694">RNA-binding</keyword>
<reference evidence="5" key="2">
    <citation type="journal article" date="2024" name="Plant">
        <title>Genomic evolution and insights into agronomic trait innovations of Sesamum species.</title>
        <authorList>
            <person name="Miao H."/>
            <person name="Wang L."/>
            <person name="Qu L."/>
            <person name="Liu H."/>
            <person name="Sun Y."/>
            <person name="Le M."/>
            <person name="Wang Q."/>
            <person name="Wei S."/>
            <person name="Zheng Y."/>
            <person name="Lin W."/>
            <person name="Duan Y."/>
            <person name="Cao H."/>
            <person name="Xiong S."/>
            <person name="Wang X."/>
            <person name="Wei L."/>
            <person name="Li C."/>
            <person name="Ma Q."/>
            <person name="Ju M."/>
            <person name="Zhao R."/>
            <person name="Li G."/>
            <person name="Mu C."/>
            <person name="Tian Q."/>
            <person name="Mei H."/>
            <person name="Zhang T."/>
            <person name="Gao T."/>
            <person name="Zhang H."/>
        </authorList>
    </citation>
    <scope>NUCLEOTIDE SEQUENCE</scope>
    <source>
        <strain evidence="5">KEN8</strain>
    </source>
</reference>
<dbReference type="AlphaFoldDB" id="A0AAW2SFD6"/>
<dbReference type="CDD" id="cd11717">
    <property type="entry name" value="THUMP_THUMPD1_like"/>
    <property type="match status" value="1"/>
</dbReference>
<evidence type="ECO:0000256" key="3">
    <source>
        <dbReference type="SAM" id="SignalP"/>
    </source>
</evidence>
<proteinExistence type="predicted"/>
<sequence>MKLRIKLQLAPILFSPLGFTLTMQKPESSPNPIINLKTSLYSSTAVLQWRPRTNPSQATPARITRKESITFQAGEKGCLPFTSRSSGFFITCDGGKEHQASNEAINVIDTFYEELVDGTETKAEQAELSKKPLNKVTKFTYSDSSSDNDDDDEEDANDDHADDNDDVKTRDDKNKQVATTGGDANDESGPENKDGVSVEKQTEKNKEKPENHNNKEAEAVEPPVKKQCVEADAPDSGNLPKKVEDKKSVDKLIEAELAELGDRSKRRFSKLDSGCNGVVFIQMRKRDGDPSPKDIVQHMMTSLASTKKHVSRFLLRMLPVEVTCYTSDDEIKKAIKPVIDKYFPVESEVPRKFAVLYDARANTGIDRTKVIDAVAKSVPSLHKVDLANPDINIVVQIVKYKELAKYNIRQLTSPKQ</sequence>
<feature type="compositionally biased region" description="Basic and acidic residues" evidence="2">
    <location>
        <begin position="166"/>
        <end position="175"/>
    </location>
</feature>
<dbReference type="SUPFAM" id="SSF143437">
    <property type="entry name" value="THUMP domain-like"/>
    <property type="match status" value="1"/>
</dbReference>
<dbReference type="GO" id="GO:0003723">
    <property type="term" value="F:RNA binding"/>
    <property type="evidence" value="ECO:0007669"/>
    <property type="project" value="UniProtKB-UniRule"/>
</dbReference>
<feature type="compositionally biased region" description="Acidic residues" evidence="2">
    <location>
        <begin position="146"/>
        <end position="165"/>
    </location>
</feature>
<feature type="compositionally biased region" description="Basic and acidic residues" evidence="2">
    <location>
        <begin position="190"/>
        <end position="225"/>
    </location>
</feature>
<accession>A0AAW2SFD6</accession>
<organism evidence="5">
    <name type="scientific">Sesamum calycinum</name>
    <dbReference type="NCBI Taxonomy" id="2727403"/>
    <lineage>
        <taxon>Eukaryota</taxon>
        <taxon>Viridiplantae</taxon>
        <taxon>Streptophyta</taxon>
        <taxon>Embryophyta</taxon>
        <taxon>Tracheophyta</taxon>
        <taxon>Spermatophyta</taxon>
        <taxon>Magnoliopsida</taxon>
        <taxon>eudicotyledons</taxon>
        <taxon>Gunneridae</taxon>
        <taxon>Pentapetalae</taxon>
        <taxon>asterids</taxon>
        <taxon>lamiids</taxon>
        <taxon>Lamiales</taxon>
        <taxon>Pedaliaceae</taxon>
        <taxon>Sesamum</taxon>
    </lineage>
</organism>
<dbReference type="PANTHER" id="PTHR13452">
    <property type="entry name" value="THUMP DOMAIN CONTAINING PROTEIN 1-RELATED"/>
    <property type="match status" value="1"/>
</dbReference>
<evidence type="ECO:0000256" key="2">
    <source>
        <dbReference type="SAM" id="MobiDB-lite"/>
    </source>
</evidence>
<evidence type="ECO:0000256" key="1">
    <source>
        <dbReference type="PROSITE-ProRule" id="PRU00529"/>
    </source>
</evidence>
<dbReference type="Pfam" id="PF02926">
    <property type="entry name" value="THUMP"/>
    <property type="match status" value="1"/>
</dbReference>
<dbReference type="Gene3D" id="3.30.2300.10">
    <property type="entry name" value="THUMP superfamily"/>
    <property type="match status" value="1"/>
</dbReference>
<evidence type="ECO:0000313" key="5">
    <source>
        <dbReference type="EMBL" id="KAL0390780.1"/>
    </source>
</evidence>
<dbReference type="FunFam" id="3.30.2300.10:FF:000001">
    <property type="entry name" value="THUMP domain-containing protein 1"/>
    <property type="match status" value="1"/>
</dbReference>
<dbReference type="EMBL" id="JACGWM010000002">
    <property type="protein sequence ID" value="KAL0390780.1"/>
    <property type="molecule type" value="Genomic_DNA"/>
</dbReference>
<dbReference type="GO" id="GO:0006400">
    <property type="term" value="P:tRNA modification"/>
    <property type="evidence" value="ECO:0007669"/>
    <property type="project" value="InterPro"/>
</dbReference>
<reference evidence="5" key="1">
    <citation type="submission" date="2020-06" db="EMBL/GenBank/DDBJ databases">
        <authorList>
            <person name="Li T."/>
            <person name="Hu X."/>
            <person name="Zhang T."/>
            <person name="Song X."/>
            <person name="Zhang H."/>
            <person name="Dai N."/>
            <person name="Sheng W."/>
            <person name="Hou X."/>
            <person name="Wei L."/>
        </authorList>
    </citation>
    <scope>NUCLEOTIDE SEQUENCE</scope>
    <source>
        <strain evidence="5">KEN8</strain>
        <tissue evidence="5">Leaf</tissue>
    </source>
</reference>
<feature type="chain" id="PRO_5043452910" evidence="3">
    <location>
        <begin position="23"/>
        <end position="416"/>
    </location>
</feature>
<feature type="domain" description="THUMP" evidence="4">
    <location>
        <begin position="302"/>
        <end position="409"/>
    </location>
</feature>
<gene>
    <name evidence="5" type="ORF">Scaly_0435100</name>
</gene>
<dbReference type="PANTHER" id="PTHR13452:SF10">
    <property type="entry name" value="THUMP DOMAIN-CONTAINING PROTEIN 1"/>
    <property type="match status" value="1"/>
</dbReference>
<evidence type="ECO:0000259" key="4">
    <source>
        <dbReference type="PROSITE" id="PS51165"/>
    </source>
</evidence>
<feature type="signal peptide" evidence="3">
    <location>
        <begin position="1"/>
        <end position="22"/>
    </location>
</feature>
<feature type="region of interest" description="Disordered" evidence="2">
    <location>
        <begin position="139"/>
        <end position="225"/>
    </location>
</feature>
<dbReference type="InterPro" id="IPR004114">
    <property type="entry name" value="THUMP_dom"/>
</dbReference>
<comment type="caution">
    <text evidence="5">The sequence shown here is derived from an EMBL/GenBank/DDBJ whole genome shotgun (WGS) entry which is preliminary data.</text>
</comment>
<dbReference type="PROSITE" id="PS51165">
    <property type="entry name" value="THUMP"/>
    <property type="match status" value="1"/>
</dbReference>